<dbReference type="AlphaFoldDB" id="A0A6P5IQH7"/>
<evidence type="ECO:0000256" key="3">
    <source>
        <dbReference type="ARBA" id="ARBA00022490"/>
    </source>
</evidence>
<dbReference type="GO" id="GO:0005737">
    <property type="term" value="C:cytoplasm"/>
    <property type="evidence" value="ECO:0007669"/>
    <property type="project" value="UniProtKB-SubCell"/>
</dbReference>
<proteinExistence type="inferred from homology"/>
<evidence type="ECO:0000256" key="4">
    <source>
        <dbReference type="ARBA" id="ARBA00022614"/>
    </source>
</evidence>
<dbReference type="KEGG" id="pcw:110195030"/>
<dbReference type="SMART" id="SM01289">
    <property type="entry name" value="PYRIN"/>
    <property type="match status" value="1"/>
</dbReference>
<accession>A0A6P5IQH7</accession>
<dbReference type="Pfam" id="PF17779">
    <property type="entry name" value="WHD_NOD2"/>
    <property type="match status" value="1"/>
</dbReference>
<dbReference type="SUPFAM" id="SSF52047">
    <property type="entry name" value="RNI-like"/>
    <property type="match status" value="1"/>
</dbReference>
<dbReference type="InterPro" id="IPR050637">
    <property type="entry name" value="NLRP_innate_immun_reg"/>
</dbReference>
<reference evidence="11" key="1">
    <citation type="submission" date="2025-08" db="UniProtKB">
        <authorList>
            <consortium name="RefSeq"/>
        </authorList>
    </citation>
    <scope>IDENTIFICATION</scope>
    <source>
        <tissue evidence="11">Spleen</tissue>
    </source>
</reference>
<dbReference type="InterPro" id="IPR001611">
    <property type="entry name" value="Leu-rich_rpt"/>
</dbReference>
<dbReference type="PROSITE" id="PS50824">
    <property type="entry name" value="DAPIN"/>
    <property type="match status" value="1"/>
</dbReference>
<dbReference type="Pfam" id="PF13516">
    <property type="entry name" value="LRR_6"/>
    <property type="match status" value="1"/>
</dbReference>
<dbReference type="GO" id="GO:0050727">
    <property type="term" value="P:regulation of inflammatory response"/>
    <property type="evidence" value="ECO:0007669"/>
    <property type="project" value="TreeGrafter"/>
</dbReference>
<organism evidence="10 11">
    <name type="scientific">Phascolarctos cinereus</name>
    <name type="common">Koala</name>
    <dbReference type="NCBI Taxonomy" id="38626"/>
    <lineage>
        <taxon>Eukaryota</taxon>
        <taxon>Metazoa</taxon>
        <taxon>Chordata</taxon>
        <taxon>Craniata</taxon>
        <taxon>Vertebrata</taxon>
        <taxon>Euteleostomi</taxon>
        <taxon>Mammalia</taxon>
        <taxon>Metatheria</taxon>
        <taxon>Diprotodontia</taxon>
        <taxon>Phascolarctidae</taxon>
        <taxon>Phascolarctos</taxon>
    </lineage>
</organism>
<keyword evidence="3" id="KW-0963">Cytoplasm</keyword>
<dbReference type="GeneID" id="110195030"/>
<dbReference type="Gene3D" id="3.80.10.10">
    <property type="entry name" value="Ribonuclease Inhibitor"/>
    <property type="match status" value="1"/>
</dbReference>
<dbReference type="InParanoid" id="A0A6P5IQH7"/>
<dbReference type="Gene3D" id="3.40.50.300">
    <property type="entry name" value="P-loop containing nucleotide triphosphate hydrolases"/>
    <property type="match status" value="1"/>
</dbReference>
<sequence>MAEGVRCQLVRHLEHLTSEELKKFKLYLVDHLPRGCLEGADLTKVADLLVSSLGQQEAWETALSTWEKMGQRELWERARKEDLGLVPDPILPASSDERNKYQERMRKKFQLMRDRNSRPGEHELFHHRFTQLLLVPEYRCKEQKQRELLVQRYEHAKIMEERGQIIEVSALFDPDKKTGTIPHTVVLQGGAGIGKTTLAIKVILEWAEGKLYQDRFDYVFYLTCRELNHLGEREFSFAYLIANDWPGPYAPMTEILSQPERLLFIIDGLDELKFPCDEHRYDLCKDWKQQRPVPILLSSLLRKTMLPEASLLLTARLTALGKFIPLLENPRHVEILGFSAEHRKEYFCKFFRNKNLGKRAFSLLKGNGALFTMCSVPLMDWIVCTCLKQQMEKGRGLIQALKTTTALYVCYISLITPNDKNFISQHLRGLCRLAAEGFWGRKMLFEEEDLRRHNLEAADVSAFLDMNIFQKDIDRENYYSFIHLSFHEFFAAMFYVMNTEKEGEKNPDSSIPDVKKLLEKCSRYEARHVILALRFLFGFLNAETAKKLERKFRCRMSQEIKSRLLQWIERETKRDIEQPWFSTSNVPKWHSLLYEIQNAEFVTQMLVNIQEITVNIHYPYEALSAIYCMKRCPGAQRLSISYRSDLPASVWEDLFSVVSKNQNLKELKMSSFKFSDSCMAKLCVLLKDPTCKLEKLTLEGCKVTYSFCRYLFSASCLKSLHFSNISFVDDGRKLSSKTLGQGNCQLQTLSFMFCRLTHRCYQNVFSALSSNKSLKNLDLSGNSFEEGGIKLLCKVLENQNCKLETLRLTHCKLSSACCQDLFTTLTKNESLKELYLSHNYFGKYAMKHLCEALGNHNCKLHTVRLIQCNLTATGVQDLLPVMCSNENLKMLDLSSNFFRDEGMKLLCEALEKQTVKLQTLNFWQDYLSEESERALTSLQARTSFHITWEEYHKAEFFDWDAEDTV</sequence>
<dbReference type="PANTHER" id="PTHR45690">
    <property type="entry name" value="NACHT, LRR AND PYD DOMAINS-CONTAINING PROTEIN 12"/>
    <property type="match status" value="1"/>
</dbReference>
<keyword evidence="10" id="KW-1185">Reference proteome</keyword>
<keyword evidence="7" id="KW-0067">ATP-binding</keyword>
<dbReference type="SMART" id="SM00368">
    <property type="entry name" value="LRR_RI"/>
    <property type="match status" value="7"/>
</dbReference>
<dbReference type="InterPro" id="IPR007111">
    <property type="entry name" value="NACHT_NTPase"/>
</dbReference>
<dbReference type="InterPro" id="IPR041075">
    <property type="entry name" value="NOD1/2_WH"/>
</dbReference>
<evidence type="ECO:0000256" key="7">
    <source>
        <dbReference type="ARBA" id="ARBA00022840"/>
    </source>
</evidence>
<dbReference type="Pfam" id="PF02758">
    <property type="entry name" value="PYRIN"/>
    <property type="match status" value="1"/>
</dbReference>
<dbReference type="Pfam" id="PF17776">
    <property type="entry name" value="NLRC4_HD2"/>
    <property type="match status" value="1"/>
</dbReference>
<dbReference type="InterPro" id="IPR032675">
    <property type="entry name" value="LRR_dom_sf"/>
</dbReference>
<dbReference type="PRINTS" id="PR00364">
    <property type="entry name" value="DISEASERSIST"/>
</dbReference>
<feature type="domain" description="NACHT" evidence="9">
    <location>
        <begin position="183"/>
        <end position="389"/>
    </location>
</feature>
<evidence type="ECO:0000313" key="10">
    <source>
        <dbReference type="Proteomes" id="UP000515140"/>
    </source>
</evidence>
<evidence type="ECO:0000256" key="6">
    <source>
        <dbReference type="ARBA" id="ARBA00022741"/>
    </source>
</evidence>
<dbReference type="RefSeq" id="XP_020823343.1">
    <property type="nucleotide sequence ID" value="XM_020967684.1"/>
</dbReference>
<evidence type="ECO:0000313" key="11">
    <source>
        <dbReference type="RefSeq" id="XP_020823343.1"/>
    </source>
</evidence>
<dbReference type="InterPro" id="IPR011029">
    <property type="entry name" value="DEATH-like_dom_sf"/>
</dbReference>
<evidence type="ECO:0000259" key="8">
    <source>
        <dbReference type="PROSITE" id="PS50824"/>
    </source>
</evidence>
<evidence type="ECO:0000256" key="5">
    <source>
        <dbReference type="ARBA" id="ARBA00022737"/>
    </source>
</evidence>
<dbReference type="InterPro" id="IPR004020">
    <property type="entry name" value="DAPIN"/>
</dbReference>
<comment type="subcellular location">
    <subcellularLocation>
        <location evidence="1">Cytoplasm</location>
    </subcellularLocation>
</comment>
<dbReference type="Proteomes" id="UP000515140">
    <property type="component" value="Unplaced"/>
</dbReference>
<dbReference type="Pfam" id="PF05729">
    <property type="entry name" value="NACHT"/>
    <property type="match status" value="1"/>
</dbReference>
<dbReference type="PROSITE" id="PS50837">
    <property type="entry name" value="NACHT"/>
    <property type="match status" value="1"/>
</dbReference>
<dbReference type="InterPro" id="IPR027417">
    <property type="entry name" value="P-loop_NTPase"/>
</dbReference>
<dbReference type="SMART" id="SM01288">
    <property type="entry name" value="FISNA"/>
    <property type="match status" value="1"/>
</dbReference>
<dbReference type="SUPFAM" id="SSF52540">
    <property type="entry name" value="P-loop containing nucleoside triphosphate hydrolases"/>
    <property type="match status" value="1"/>
</dbReference>
<evidence type="ECO:0000256" key="1">
    <source>
        <dbReference type="ARBA" id="ARBA00004496"/>
    </source>
</evidence>
<dbReference type="GO" id="GO:0005524">
    <property type="term" value="F:ATP binding"/>
    <property type="evidence" value="ECO:0007669"/>
    <property type="project" value="UniProtKB-KW"/>
</dbReference>
<dbReference type="InterPro" id="IPR041267">
    <property type="entry name" value="NLRP_HD2"/>
</dbReference>
<feature type="domain" description="Pyrin" evidence="8">
    <location>
        <begin position="1"/>
        <end position="84"/>
    </location>
</feature>
<comment type="similarity">
    <text evidence="2">Belongs to the NLRP family.</text>
</comment>
<protein>
    <submittedName>
        <fullName evidence="11">NACHT, LRR and PYD domains-containing protein 12-like isoform X1</fullName>
    </submittedName>
</protein>
<dbReference type="InterPro" id="IPR029495">
    <property type="entry name" value="NACHT-assoc"/>
</dbReference>
<dbReference type="SUPFAM" id="SSF47986">
    <property type="entry name" value="DEATH domain"/>
    <property type="match status" value="1"/>
</dbReference>
<dbReference type="Pfam" id="PF14484">
    <property type="entry name" value="FISNA"/>
    <property type="match status" value="1"/>
</dbReference>
<evidence type="ECO:0000256" key="2">
    <source>
        <dbReference type="ARBA" id="ARBA00008665"/>
    </source>
</evidence>
<name>A0A6P5IQH7_PHACI</name>
<keyword evidence="5" id="KW-0677">Repeat</keyword>
<dbReference type="PANTHER" id="PTHR45690:SF15">
    <property type="entry name" value="NACHT, LRR AND PYD DOMAINS-CONTAINING PROTEIN 14"/>
    <property type="match status" value="1"/>
</dbReference>
<keyword evidence="4" id="KW-0433">Leucine-rich repeat</keyword>
<dbReference type="Gene3D" id="1.10.533.10">
    <property type="entry name" value="Death Domain, Fas"/>
    <property type="match status" value="1"/>
</dbReference>
<gene>
    <name evidence="11" type="primary">LOC110195030</name>
</gene>
<keyword evidence="6" id="KW-0547">Nucleotide-binding</keyword>
<evidence type="ECO:0000259" key="9">
    <source>
        <dbReference type="PROSITE" id="PS50837"/>
    </source>
</evidence>